<keyword evidence="2" id="KW-1185">Reference proteome</keyword>
<dbReference type="SUPFAM" id="SSF52833">
    <property type="entry name" value="Thioredoxin-like"/>
    <property type="match status" value="1"/>
</dbReference>
<name>Q2CHS0_OCEGH</name>
<gene>
    <name evidence="1" type="ORF">OG2516_02269</name>
</gene>
<accession>Q2CHS0</accession>
<protein>
    <recommendedName>
        <fullName evidence="3">DUF1223 domain-containing protein</fullName>
    </recommendedName>
</protein>
<evidence type="ECO:0000313" key="1">
    <source>
        <dbReference type="EMBL" id="EAR52224.1"/>
    </source>
</evidence>
<dbReference type="HOGENOM" id="CLU_065609_0_0_5"/>
<comment type="caution">
    <text evidence="1">The sequence shown here is derived from an EMBL/GenBank/DDBJ whole genome shotgun (WGS) entry which is preliminary data.</text>
</comment>
<evidence type="ECO:0000313" key="2">
    <source>
        <dbReference type="Proteomes" id="UP000003635"/>
    </source>
</evidence>
<dbReference type="EMBL" id="AAOT01000005">
    <property type="protein sequence ID" value="EAR52224.1"/>
    <property type="molecule type" value="Genomic_DNA"/>
</dbReference>
<sequence>MVVELFTSQGCSSCPPADETLRELARRDDVLALALHVDYWDYIGWADAFADPAFTRRQKSYALAAGETMIYTPQMIVGGVDHVIGNRPVEVYDRIMTHAAHDSGIRVQLEPAGDSLAVRVTAERDRGPMVVQLVRYDAEQVVDIERGENAGHTIHYANIVTSWEVISEWDGAAPLETVVERGESPLAVIVQAPGPGPILAAAQLD</sequence>
<dbReference type="STRING" id="314256.OG2516_02269"/>
<reference evidence="1 2" key="1">
    <citation type="journal article" date="2010" name="J. Bacteriol.">
        <title>Genome sequences of Oceanicola granulosus HTCC2516(T) and Oceanicola batsensis HTCC2597(TDelta).</title>
        <authorList>
            <person name="Thrash J.C."/>
            <person name="Cho J.C."/>
            <person name="Vergin K.L."/>
            <person name="Giovannoni S.J."/>
        </authorList>
    </citation>
    <scope>NUCLEOTIDE SEQUENCE [LARGE SCALE GENOMIC DNA]</scope>
    <source>
        <strain evidence="2">ATCC BAA-861 / DSM 15982 / KCTC 12143 / HTCC2516</strain>
    </source>
</reference>
<dbReference type="eggNOG" id="COG5429">
    <property type="taxonomic scope" value="Bacteria"/>
</dbReference>
<dbReference type="PANTHER" id="PTHR36057:SF1">
    <property type="entry name" value="LIPOPROTEIN LIPID ATTACHMENT SITE-LIKE PROTEIN, PUTATIVE (DUF1223)-RELATED"/>
    <property type="match status" value="1"/>
</dbReference>
<dbReference type="PANTHER" id="PTHR36057">
    <property type="match status" value="1"/>
</dbReference>
<dbReference type="AlphaFoldDB" id="Q2CHS0"/>
<organism evidence="1 2">
    <name type="scientific">Oceanicola granulosus (strain ATCC BAA-861 / DSM 15982 / KCTC 12143 / HTCC2516)</name>
    <dbReference type="NCBI Taxonomy" id="314256"/>
    <lineage>
        <taxon>Bacteria</taxon>
        <taxon>Pseudomonadati</taxon>
        <taxon>Pseudomonadota</taxon>
        <taxon>Alphaproteobacteria</taxon>
        <taxon>Rhodobacterales</taxon>
        <taxon>Roseobacteraceae</taxon>
        <taxon>Oceanicola</taxon>
    </lineage>
</organism>
<proteinExistence type="predicted"/>
<dbReference type="Proteomes" id="UP000003635">
    <property type="component" value="Unassembled WGS sequence"/>
</dbReference>
<dbReference type="InterPro" id="IPR036249">
    <property type="entry name" value="Thioredoxin-like_sf"/>
</dbReference>
<dbReference type="InterPro" id="IPR010634">
    <property type="entry name" value="DUF1223"/>
</dbReference>
<dbReference type="Pfam" id="PF06764">
    <property type="entry name" value="DUF1223"/>
    <property type="match status" value="1"/>
</dbReference>
<evidence type="ECO:0008006" key="3">
    <source>
        <dbReference type="Google" id="ProtNLM"/>
    </source>
</evidence>
<dbReference type="RefSeq" id="WP_007253984.1">
    <property type="nucleotide sequence ID" value="NZ_CH724107.1"/>
</dbReference>